<reference evidence="2" key="1">
    <citation type="submission" date="2023-03" db="EMBL/GenBank/DDBJ databases">
        <title>Massive genome expansion in bonnet fungi (Mycena s.s.) driven by repeated elements and novel gene families across ecological guilds.</title>
        <authorList>
            <consortium name="Lawrence Berkeley National Laboratory"/>
            <person name="Harder C.B."/>
            <person name="Miyauchi S."/>
            <person name="Viragh M."/>
            <person name="Kuo A."/>
            <person name="Thoen E."/>
            <person name="Andreopoulos B."/>
            <person name="Lu D."/>
            <person name="Skrede I."/>
            <person name="Drula E."/>
            <person name="Henrissat B."/>
            <person name="Morin E."/>
            <person name="Kohler A."/>
            <person name="Barry K."/>
            <person name="LaButti K."/>
            <person name="Morin E."/>
            <person name="Salamov A."/>
            <person name="Lipzen A."/>
            <person name="Mereny Z."/>
            <person name="Hegedus B."/>
            <person name="Baldrian P."/>
            <person name="Stursova M."/>
            <person name="Weitz H."/>
            <person name="Taylor A."/>
            <person name="Grigoriev I.V."/>
            <person name="Nagy L.G."/>
            <person name="Martin F."/>
            <person name="Kauserud H."/>
        </authorList>
    </citation>
    <scope>NUCLEOTIDE SEQUENCE</scope>
    <source>
        <strain evidence="2">CBHHK002</strain>
    </source>
</reference>
<evidence type="ECO:0000313" key="2">
    <source>
        <dbReference type="EMBL" id="KAJ7337643.1"/>
    </source>
</evidence>
<comment type="caution">
    <text evidence="2">The sequence shown here is derived from an EMBL/GenBank/DDBJ whole genome shotgun (WGS) entry which is preliminary data.</text>
</comment>
<dbReference type="Proteomes" id="UP001218218">
    <property type="component" value="Unassembled WGS sequence"/>
</dbReference>
<gene>
    <name evidence="2" type="ORF">DFH08DRAFT_812966</name>
</gene>
<accession>A0AAD6ZUH8</accession>
<dbReference type="Pfam" id="PF18803">
    <property type="entry name" value="CxC2"/>
    <property type="match status" value="1"/>
</dbReference>
<dbReference type="EMBL" id="JARIHO010000029">
    <property type="protein sequence ID" value="KAJ7337643.1"/>
    <property type="molecule type" value="Genomic_DNA"/>
</dbReference>
<dbReference type="AlphaFoldDB" id="A0AAD6ZUH8"/>
<dbReference type="InterPro" id="IPR040521">
    <property type="entry name" value="KDZ"/>
</dbReference>
<evidence type="ECO:0000313" key="3">
    <source>
        <dbReference type="Proteomes" id="UP001218218"/>
    </source>
</evidence>
<name>A0AAD6ZUH8_9AGAR</name>
<proteinExistence type="predicted"/>
<evidence type="ECO:0000259" key="1">
    <source>
        <dbReference type="Pfam" id="PF18803"/>
    </source>
</evidence>
<dbReference type="Pfam" id="PF18758">
    <property type="entry name" value="KDZ"/>
    <property type="match status" value="1"/>
</dbReference>
<keyword evidence="3" id="KW-1185">Reference proteome</keyword>
<feature type="domain" description="CxC2-like cysteine cluster KDZ transposase-associated" evidence="1">
    <location>
        <begin position="233"/>
        <end position="293"/>
    </location>
</feature>
<protein>
    <recommendedName>
        <fullName evidence="1">CxC2-like cysteine cluster KDZ transposase-associated domain-containing protein</fullName>
    </recommendedName>
</protein>
<sequence length="1144" mass="128448">MPPNVFGTLSYRSTRIIDIQIGFKEQDVSRSQITGDRAILILNDGERQTDRLDNISHKRRWVALNPDALDDALAKWVPVNDSGHDSLDLNKMDSISGASTSVDHGKKRKSYKSSDDPMSLFPGVQQTFLNETLRHHGLGYSCLQQKCALCQSAVGITANTPEANGCPKYFFECKDCGIFLQCQECCVAWHSSMPLYFLEEWAGEHWKTLTLKYIGLVYQLGHKGLVCPVPHPCDRSDKANNLAQPMHNMWYPASFTDLDTCATFAVLDFFRLLNVIGNVNARDFVTSLERLTKPPLEWDSNGFPYDRYKAFGKMARQYAFLQRLRRAGHGHDPAGITATKEGECMVVCWACPYDGRNLPANWRDVDPKYRTAFAHENTTICHWARAGISTCIAFAALTQKDTRNTAGLRVLGIGGCVCAQHECMHPNSLGDFQKGERYANMDYILLSALTGFGLLELTLSYDIAYQWKKNFGERMEHLPERIRLDLEAFELETGLPVWHALAHEDVCVSMNSLNYILGVGRSDREGVERLWAFLNGFAYQLKEMGLGNRADTIEDKLDSHSFLKSLGQADSLRRKLIVAIAECARQVTAFKEINKSIPSETRAVWQTQMDAFTADRTAPNPYILANKKGVTEAQLQASLKKEEQEAAKRGQVPLHATSTTAFLAAGLQLEETQRRIKAELAVGNLTADWERKVEEHRLAFVTKLRKFHKFQAVYTPGAVRMMHKEEISRDPDLPAPSPEHIKLWLPSELLPAERTGSGCQWNVVDMEVMLREGQAENALVSICGRRQCARIPSSPSWGARIELTTRKYRDARAALTSLRGGGLLKASDITLEGEEVRDSSEAAKSDREALKRMARVGGRSTQPLRSDTLAKTAPRISWIWVANNGLDVSEEDLHNSNIALRVDWSRAKAQKTRWDEEVELLWEEMRRVLRYLEWDKSRWEKLCQDAAGRTDIAIDFRGGLEAYTAKQAALHAELYSLFRKEMDLPLGEATISAIASTVDTDALGELFTQVLLRSVVSSMRVSFLLLCGRREIREFGNDPSAHARHTKASRMVDGGVLGEFLSSGTGRFRRIEWTVFGMARVKRRQGRRGWEAAQVEVHSQYFPDPLYVCPTAAGTQIDEIPLTDPSQESITTTDGIYILCGGGV</sequence>
<dbReference type="InterPro" id="IPR041457">
    <property type="entry name" value="CxC2_KDZ-assoc"/>
</dbReference>
<organism evidence="2 3">
    <name type="scientific">Mycena albidolilacea</name>
    <dbReference type="NCBI Taxonomy" id="1033008"/>
    <lineage>
        <taxon>Eukaryota</taxon>
        <taxon>Fungi</taxon>
        <taxon>Dikarya</taxon>
        <taxon>Basidiomycota</taxon>
        <taxon>Agaricomycotina</taxon>
        <taxon>Agaricomycetes</taxon>
        <taxon>Agaricomycetidae</taxon>
        <taxon>Agaricales</taxon>
        <taxon>Marasmiineae</taxon>
        <taxon>Mycenaceae</taxon>
        <taxon>Mycena</taxon>
    </lineage>
</organism>